<dbReference type="Proteomes" id="UP001174839">
    <property type="component" value="Unassembled WGS sequence"/>
</dbReference>
<dbReference type="Pfam" id="PF05299">
    <property type="entry name" value="Peptidase_M61"/>
    <property type="match status" value="1"/>
</dbReference>
<organism evidence="2 3">
    <name type="scientific">Robiginitalea aurantiaca</name>
    <dbReference type="NCBI Taxonomy" id="3056915"/>
    <lineage>
        <taxon>Bacteria</taxon>
        <taxon>Pseudomonadati</taxon>
        <taxon>Bacteroidota</taxon>
        <taxon>Flavobacteriia</taxon>
        <taxon>Flavobacteriales</taxon>
        <taxon>Flavobacteriaceae</taxon>
        <taxon>Robiginitalea</taxon>
    </lineage>
</organism>
<dbReference type="EMBL" id="JAUDUY010000008">
    <property type="protein sequence ID" value="MDM9632406.1"/>
    <property type="molecule type" value="Genomic_DNA"/>
</dbReference>
<dbReference type="RefSeq" id="WP_289725769.1">
    <property type="nucleotide sequence ID" value="NZ_JAUDUY010000008.1"/>
</dbReference>
<dbReference type="InterPro" id="IPR027268">
    <property type="entry name" value="Peptidase_M4/M1_CTD_sf"/>
</dbReference>
<comment type="caution">
    <text evidence="2">The sequence shown here is derived from an EMBL/GenBank/DDBJ whole genome shotgun (WGS) entry which is preliminary data.</text>
</comment>
<evidence type="ECO:0000313" key="3">
    <source>
        <dbReference type="Proteomes" id="UP001174839"/>
    </source>
</evidence>
<evidence type="ECO:0000259" key="1">
    <source>
        <dbReference type="Pfam" id="PF05299"/>
    </source>
</evidence>
<dbReference type="Gene3D" id="1.10.390.10">
    <property type="entry name" value="Neutral Protease Domain 2"/>
    <property type="match status" value="1"/>
</dbReference>
<protein>
    <recommendedName>
        <fullName evidence="1">Peptidase M61 catalytic domain-containing protein</fullName>
    </recommendedName>
</protein>
<keyword evidence="3" id="KW-1185">Reference proteome</keyword>
<evidence type="ECO:0000313" key="2">
    <source>
        <dbReference type="EMBL" id="MDM9632406.1"/>
    </source>
</evidence>
<reference evidence="2" key="1">
    <citation type="submission" date="2023-06" db="EMBL/GenBank/DDBJ databases">
        <title>Robiginitalea aurantiacus sp. nov. and Algoriphagus sediminis sp. nov., isolated from coastal sediment.</title>
        <authorList>
            <person name="Zhou Z.Y."/>
            <person name="An J."/>
            <person name="Jia Y.W."/>
            <person name="Du Z.J."/>
        </authorList>
    </citation>
    <scope>NUCLEOTIDE SEQUENCE</scope>
    <source>
        <strain evidence="2">M39</strain>
    </source>
</reference>
<gene>
    <name evidence="2" type="ORF">QU605_13075</name>
</gene>
<sequence length="499" mass="56274">MLRTVIPFLYLVLVISGAWAREMPPAGSDQYHVTFNTANPDRIRVKAEITISDSLLYMSPYGPMPERWPDFIRNIRASNSDGAEIVLLREADGKGWVFEEYLIGQTAVLEYDMVLEHEGQDWPGGIDGVAYVREWGIMATGRSLFVMNGKSKRRIRVSFSTPASWNVSVPWVSIDGADNTFRVGDLTELQESFIFAGTHQETEIKREDFTMKFVLGGPSVLQQQKRFAELASDIMDYYIGLMGGIPKPGPGEVMSQCLVIISQADSVDGEVIGNNISMFMDPDGPEFNQMIGWFMFAHEFFHLWNGKTLRFTSTNTDWFKEGVSNYYTMKALYQTGFASEEVILAMLNNLFYQRYTHDPGYGSLPPYKAASGFDKDKHWGLIYGGGLFVGIALDMEIRNRTQNEASLDKLMRNFYEVYGGTENTIDQDDILGKVNKLGNTDFEALLSDHILGTEPISLKPYLKYAGVNADDLDNQLKIHHFPDKSPLQKDIWNGFLGGK</sequence>
<dbReference type="InterPro" id="IPR007963">
    <property type="entry name" value="Peptidase_M61_catalytic"/>
</dbReference>
<accession>A0ABT7WHL5</accession>
<name>A0ABT7WHL5_9FLAO</name>
<feature type="domain" description="Peptidase M61 catalytic" evidence="1">
    <location>
        <begin position="295"/>
        <end position="361"/>
    </location>
</feature>
<dbReference type="SUPFAM" id="SSF55486">
    <property type="entry name" value="Metalloproteases ('zincins'), catalytic domain"/>
    <property type="match status" value="1"/>
</dbReference>
<proteinExistence type="predicted"/>